<dbReference type="InterPro" id="IPR036291">
    <property type="entry name" value="NAD(P)-bd_dom_sf"/>
</dbReference>
<protein>
    <recommendedName>
        <fullName evidence="2">Alcohol dehydrogenase-like C-terminal domain-containing protein</fullName>
    </recommendedName>
</protein>
<dbReference type="SUPFAM" id="SSF51735">
    <property type="entry name" value="NAD(P)-binding Rossmann-fold domains"/>
    <property type="match status" value="1"/>
</dbReference>
<evidence type="ECO:0000313" key="1">
    <source>
        <dbReference type="EMBL" id="KKK64503.1"/>
    </source>
</evidence>
<evidence type="ECO:0008006" key="2">
    <source>
        <dbReference type="Google" id="ProtNLM"/>
    </source>
</evidence>
<name>A0A0F8X6T2_9ZZZZ</name>
<organism evidence="1">
    <name type="scientific">marine sediment metagenome</name>
    <dbReference type="NCBI Taxonomy" id="412755"/>
    <lineage>
        <taxon>unclassified sequences</taxon>
        <taxon>metagenomes</taxon>
        <taxon>ecological metagenomes</taxon>
    </lineage>
</organism>
<reference evidence="1" key="1">
    <citation type="journal article" date="2015" name="Nature">
        <title>Complex archaea that bridge the gap between prokaryotes and eukaryotes.</title>
        <authorList>
            <person name="Spang A."/>
            <person name="Saw J.H."/>
            <person name="Jorgensen S.L."/>
            <person name="Zaremba-Niedzwiedzka K."/>
            <person name="Martijn J."/>
            <person name="Lind A.E."/>
            <person name="van Eijk R."/>
            <person name="Schleper C."/>
            <person name="Guy L."/>
            <person name="Ettema T.J."/>
        </authorList>
    </citation>
    <scope>NUCLEOTIDE SEQUENCE</scope>
</reference>
<dbReference type="AlphaFoldDB" id="A0A0F8X6T2"/>
<sequence length="102" mass="11202">GIPKTFLQCLDVLKPENGTAIIASIFENEISLDANTIVFKYMSITGSMGYYPSETAEALDLIVNRKVDRDILITHRLPLDKAAEGFRVQGDSGKSVKVMIVV</sequence>
<dbReference type="EMBL" id="LAZR01060996">
    <property type="protein sequence ID" value="KKK64503.1"/>
    <property type="molecule type" value="Genomic_DNA"/>
</dbReference>
<comment type="caution">
    <text evidence="1">The sequence shown here is derived from an EMBL/GenBank/DDBJ whole genome shotgun (WGS) entry which is preliminary data.</text>
</comment>
<dbReference type="Gene3D" id="3.40.50.720">
    <property type="entry name" value="NAD(P)-binding Rossmann-like Domain"/>
    <property type="match status" value="1"/>
</dbReference>
<gene>
    <name evidence="1" type="ORF">LCGC14_2983550</name>
</gene>
<proteinExistence type="predicted"/>
<feature type="non-terminal residue" evidence="1">
    <location>
        <position position="1"/>
    </location>
</feature>
<accession>A0A0F8X6T2</accession>
<dbReference type="Gene3D" id="3.90.180.10">
    <property type="entry name" value="Medium-chain alcohol dehydrogenases, catalytic domain"/>
    <property type="match status" value="1"/>
</dbReference>